<organism evidence="4 5">
    <name type="scientific">Chytriomyces confervae</name>
    <dbReference type="NCBI Taxonomy" id="246404"/>
    <lineage>
        <taxon>Eukaryota</taxon>
        <taxon>Fungi</taxon>
        <taxon>Fungi incertae sedis</taxon>
        <taxon>Chytridiomycota</taxon>
        <taxon>Chytridiomycota incertae sedis</taxon>
        <taxon>Chytridiomycetes</taxon>
        <taxon>Chytridiales</taxon>
        <taxon>Chytriomycetaceae</taxon>
        <taxon>Chytriomyces</taxon>
    </lineage>
</organism>
<feature type="domain" description="DUF2828" evidence="2">
    <location>
        <begin position="130"/>
        <end position="296"/>
    </location>
</feature>
<evidence type="ECO:0000313" key="4">
    <source>
        <dbReference type="EMBL" id="TPX72562.1"/>
    </source>
</evidence>
<gene>
    <name evidence="4" type="ORF">CcCBS67573_g05760</name>
</gene>
<evidence type="ECO:0000313" key="5">
    <source>
        <dbReference type="Proteomes" id="UP000320333"/>
    </source>
</evidence>
<dbReference type="PANTHER" id="PTHR31373:SF27">
    <property type="entry name" value="TROVE DOMAIN-CONTAINING PROTEIN"/>
    <property type="match status" value="1"/>
</dbReference>
<keyword evidence="5" id="KW-1185">Reference proteome</keyword>
<evidence type="ECO:0000256" key="1">
    <source>
        <dbReference type="SAM" id="MobiDB-lite"/>
    </source>
</evidence>
<evidence type="ECO:0000259" key="2">
    <source>
        <dbReference type="Pfam" id="PF11443"/>
    </source>
</evidence>
<dbReference type="OrthoDB" id="2125018at2759"/>
<dbReference type="EMBL" id="QEAP01000218">
    <property type="protein sequence ID" value="TPX72562.1"/>
    <property type="molecule type" value="Genomic_DNA"/>
</dbReference>
<accession>A0A507F8V6</accession>
<dbReference type="AlphaFoldDB" id="A0A507F8V6"/>
<reference evidence="4 5" key="1">
    <citation type="journal article" date="2019" name="Sci. Rep.">
        <title>Comparative genomics of chytrid fungi reveal insights into the obligate biotrophic and pathogenic lifestyle of Synchytrium endobioticum.</title>
        <authorList>
            <person name="van de Vossenberg B.T.L.H."/>
            <person name="Warris S."/>
            <person name="Nguyen H.D.T."/>
            <person name="van Gent-Pelzer M.P.E."/>
            <person name="Joly D.L."/>
            <person name="van de Geest H.C."/>
            <person name="Bonants P.J.M."/>
            <person name="Smith D.S."/>
            <person name="Levesque C.A."/>
            <person name="van der Lee T.A.J."/>
        </authorList>
    </citation>
    <scope>NUCLEOTIDE SEQUENCE [LARGE SCALE GENOMIC DNA]</scope>
    <source>
        <strain evidence="4 5">CBS 675.73</strain>
    </source>
</reference>
<dbReference type="CDD" id="cd00198">
    <property type="entry name" value="vWFA"/>
    <property type="match status" value="1"/>
</dbReference>
<dbReference type="Pfam" id="PF25043">
    <property type="entry name" value="DUF7788"/>
    <property type="match status" value="1"/>
</dbReference>
<evidence type="ECO:0000259" key="3">
    <source>
        <dbReference type="Pfam" id="PF25043"/>
    </source>
</evidence>
<feature type="domain" description="DUF2828" evidence="2">
    <location>
        <begin position="17"/>
        <end position="102"/>
    </location>
</feature>
<feature type="region of interest" description="Disordered" evidence="1">
    <location>
        <begin position="1"/>
        <end position="26"/>
    </location>
</feature>
<name>A0A507F8V6_9FUNG</name>
<dbReference type="InterPro" id="IPR036465">
    <property type="entry name" value="vWFA_dom_sf"/>
</dbReference>
<dbReference type="InterPro" id="IPR056690">
    <property type="entry name" value="DUF7788"/>
</dbReference>
<dbReference type="PIRSF" id="PIRSF015417">
    <property type="entry name" value="T31B5_30_vWA"/>
    <property type="match status" value="1"/>
</dbReference>
<feature type="compositionally biased region" description="Polar residues" evidence="1">
    <location>
        <begin position="11"/>
        <end position="26"/>
    </location>
</feature>
<evidence type="ECO:0008006" key="6">
    <source>
        <dbReference type="Google" id="ProtNLM"/>
    </source>
</evidence>
<dbReference type="PANTHER" id="PTHR31373">
    <property type="entry name" value="OS06G0652100 PROTEIN"/>
    <property type="match status" value="1"/>
</dbReference>
<dbReference type="Gene3D" id="3.40.50.410">
    <property type="entry name" value="von Willebrand factor, type A domain"/>
    <property type="match status" value="1"/>
</dbReference>
<dbReference type="SUPFAM" id="SSF53300">
    <property type="entry name" value="vWA-like"/>
    <property type="match status" value="1"/>
</dbReference>
<protein>
    <recommendedName>
        <fullName evidence="6">TROVE domain-containing protein</fullName>
    </recommendedName>
</protein>
<proteinExistence type="predicted"/>
<dbReference type="InterPro" id="IPR011205">
    <property type="entry name" value="UCP015417_vWA"/>
</dbReference>
<feature type="domain" description="DUF7788" evidence="3">
    <location>
        <begin position="300"/>
        <end position="475"/>
    </location>
</feature>
<dbReference type="InterPro" id="IPR058580">
    <property type="entry name" value="DUF2828"/>
</dbReference>
<dbReference type="Pfam" id="PF11443">
    <property type="entry name" value="DUF2828"/>
    <property type="match status" value="2"/>
</dbReference>
<sequence>MLSLSAPSLPPTDSCTTSNGAPSHSATGSARVDLFFATSRGIETDRLLNLLFASWTEDPLDTLKLVAYCRDIRGGKGERQITRDMMKWLASHASRELEHNLVHYIAEYGRFDDVLALMGTPLENAGLLFWAQQLKNDLATLSLDSPTASISLAAKWIPSENKSADKKLSISRKLCKKLNLKNQAQLRKVYLSPLRARLNILERKMCAKEWDSIEFGKVPSVAMKIHGRKGKAFERNDADRFEEYKSSLAKGTAKVNAKDLFPHQIVEQYLRDSSEVDELLEAQWRVMLENGAKLGDLSSTLVMSDVSGSMSGVPMNISIALGILVSQLTSAEWKGLVLTFETSPMFHEVKGATLRDQVQSLAGAKWGGSTNFCAAFNLILNTALKAKICADAMPKRLIVVSDMQFDCANDTSNQTSYASVRAKYAAAGYEVPHLVFWNVNGSTSDFPATSAMPNVSLISGYSPEILKAVLKGSQITPFDTMMNAINDPRYDLITLPPPLSEAPLSDEHQ</sequence>
<dbReference type="Proteomes" id="UP000320333">
    <property type="component" value="Unassembled WGS sequence"/>
</dbReference>
<comment type="caution">
    <text evidence="4">The sequence shown here is derived from an EMBL/GenBank/DDBJ whole genome shotgun (WGS) entry which is preliminary data.</text>
</comment>